<evidence type="ECO:0000313" key="8">
    <source>
        <dbReference type="EMBL" id="KRN29612.1"/>
    </source>
</evidence>
<evidence type="ECO:0000313" key="11">
    <source>
        <dbReference type="Proteomes" id="UP000051751"/>
    </source>
</evidence>
<dbReference type="Pfam" id="PF01765">
    <property type="entry name" value="RRF"/>
    <property type="match status" value="1"/>
</dbReference>
<dbReference type="Gene3D" id="3.30.1360.40">
    <property type="match status" value="1"/>
</dbReference>
<organism evidence="8 11">
    <name type="scientific">Lactobacillus selangorensis</name>
    <dbReference type="NCBI Taxonomy" id="81857"/>
    <lineage>
        <taxon>Bacteria</taxon>
        <taxon>Bacillati</taxon>
        <taxon>Bacillota</taxon>
        <taxon>Bacilli</taxon>
        <taxon>Lactobacillales</taxon>
        <taxon>Lactobacillaceae</taxon>
        <taxon>Lactobacillus</taxon>
    </lineage>
</organism>
<dbReference type="RefSeq" id="WP_057768471.1">
    <property type="nucleotide sequence ID" value="NZ_JQAT01000001.1"/>
</dbReference>
<dbReference type="GO" id="GO:0005737">
    <property type="term" value="C:cytoplasm"/>
    <property type="evidence" value="ECO:0007669"/>
    <property type="project" value="UniProtKB-SubCell"/>
</dbReference>
<dbReference type="EMBL" id="JQAT01000001">
    <property type="protein sequence ID" value="KRN29612.1"/>
    <property type="molecule type" value="Genomic_DNA"/>
</dbReference>
<comment type="similarity">
    <text evidence="2 5">Belongs to the RRF family.</text>
</comment>
<dbReference type="AlphaFoldDB" id="A0A0R2FWF9"/>
<feature type="domain" description="Ribosome recycling factor" evidence="7">
    <location>
        <begin position="24"/>
        <end position="183"/>
    </location>
</feature>
<keyword evidence="10" id="KW-1185">Reference proteome</keyword>
<comment type="function">
    <text evidence="5">Responsible for the release of ribosomes from messenger RNA at the termination of protein biosynthesis. May increase the efficiency of translation by recycling ribosomes from one round of translation to another.</text>
</comment>
<dbReference type="PANTHER" id="PTHR20982">
    <property type="entry name" value="RIBOSOME RECYCLING FACTOR"/>
    <property type="match status" value="1"/>
</dbReference>
<dbReference type="InterPro" id="IPR002661">
    <property type="entry name" value="Ribosome_recyc_fac"/>
</dbReference>
<dbReference type="PATRIC" id="fig|81857.3.peg.503"/>
<feature type="region of interest" description="Disordered" evidence="6">
    <location>
        <begin position="142"/>
        <end position="186"/>
    </location>
</feature>
<evidence type="ECO:0000259" key="7">
    <source>
        <dbReference type="Pfam" id="PF01765"/>
    </source>
</evidence>
<dbReference type="Proteomes" id="UP000051645">
    <property type="component" value="Unassembled WGS sequence"/>
</dbReference>
<sequence length="186" mass="20777">MTQNPTLQKASENMQKTEQALEYTLGGTRAGRANASLLDRINVDYYGAPTPLNQIAAIRIPEPRVLTVTPYDKSATDNIVRAIEESDIGINPANDGDVIRLAVPQLTKERRQELAKQVSQEAENSKVAIRNIRRDALDVLKKQQKNSDISEDELHDLEDEAQKLTNEATKKIDQIAKDKEKEITEG</sequence>
<evidence type="ECO:0000256" key="6">
    <source>
        <dbReference type="SAM" id="MobiDB-lite"/>
    </source>
</evidence>
<keyword evidence="3 5" id="KW-0963">Cytoplasm</keyword>
<dbReference type="HAMAP" id="MF_00040">
    <property type="entry name" value="RRF"/>
    <property type="match status" value="1"/>
</dbReference>
<dbReference type="GO" id="GO:0043023">
    <property type="term" value="F:ribosomal large subunit binding"/>
    <property type="evidence" value="ECO:0007669"/>
    <property type="project" value="TreeGrafter"/>
</dbReference>
<dbReference type="InterPro" id="IPR023584">
    <property type="entry name" value="Ribosome_recyc_fac_dom"/>
</dbReference>
<proteinExistence type="inferred from homology"/>
<evidence type="ECO:0000256" key="3">
    <source>
        <dbReference type="ARBA" id="ARBA00022490"/>
    </source>
</evidence>
<evidence type="ECO:0000313" key="9">
    <source>
        <dbReference type="EMBL" id="KRN33858.1"/>
    </source>
</evidence>
<feature type="compositionally biased region" description="Acidic residues" evidence="6">
    <location>
        <begin position="149"/>
        <end position="159"/>
    </location>
</feature>
<accession>A0A0R2FWF9</accession>
<name>A0A0R2FWF9_9LACO</name>
<dbReference type="Proteomes" id="UP000051751">
    <property type="component" value="Unassembled WGS sequence"/>
</dbReference>
<evidence type="ECO:0000256" key="1">
    <source>
        <dbReference type="ARBA" id="ARBA00004496"/>
    </source>
</evidence>
<protein>
    <recommendedName>
        <fullName evidence="5">Ribosome-recycling factor</fullName>
        <shortName evidence="5">RRF</shortName>
    </recommendedName>
    <alternativeName>
        <fullName evidence="5">Ribosome-releasing factor</fullName>
    </alternativeName>
</protein>
<dbReference type="OrthoDB" id="9804006at2"/>
<dbReference type="PANTHER" id="PTHR20982:SF3">
    <property type="entry name" value="MITOCHONDRIAL RIBOSOME RECYCLING FACTOR PSEUDO 1"/>
    <property type="match status" value="1"/>
</dbReference>
<dbReference type="Gene3D" id="1.10.132.20">
    <property type="entry name" value="Ribosome-recycling factor"/>
    <property type="match status" value="1"/>
</dbReference>
<keyword evidence="4 5" id="KW-0648">Protein biosynthesis</keyword>
<evidence type="ECO:0000256" key="5">
    <source>
        <dbReference type="HAMAP-Rule" id="MF_00040"/>
    </source>
</evidence>
<evidence type="ECO:0000313" key="10">
    <source>
        <dbReference type="Proteomes" id="UP000051645"/>
    </source>
</evidence>
<reference evidence="10 11" key="1">
    <citation type="journal article" date="2015" name="Genome Announc.">
        <title>Expanding the biotechnology potential of lactobacilli through comparative genomics of 213 strains and associated genera.</title>
        <authorList>
            <person name="Sun Z."/>
            <person name="Harris H.M."/>
            <person name="McCann A."/>
            <person name="Guo C."/>
            <person name="Argimon S."/>
            <person name="Zhang W."/>
            <person name="Yang X."/>
            <person name="Jeffery I.B."/>
            <person name="Cooney J.C."/>
            <person name="Kagawa T.F."/>
            <person name="Liu W."/>
            <person name="Song Y."/>
            <person name="Salvetti E."/>
            <person name="Wrobel A."/>
            <person name="Rasinkangas P."/>
            <person name="Parkhill J."/>
            <person name="Rea M.C."/>
            <person name="O'Sullivan O."/>
            <person name="Ritari J."/>
            <person name="Douillard F.P."/>
            <person name="Paul Ross R."/>
            <person name="Yang R."/>
            <person name="Briner A.E."/>
            <person name="Felis G.E."/>
            <person name="de Vos W.M."/>
            <person name="Barrangou R."/>
            <person name="Klaenhammer T.R."/>
            <person name="Caufield P.W."/>
            <person name="Cui Y."/>
            <person name="Zhang H."/>
            <person name="O'Toole P.W."/>
        </authorList>
    </citation>
    <scope>NUCLEOTIDE SEQUENCE [LARGE SCALE GENOMIC DNA]</scope>
    <source>
        <strain evidence="8 11">ATCC BAA-66</strain>
        <strain evidence="9 10">DSM 13344</strain>
    </source>
</reference>
<dbReference type="SUPFAM" id="SSF55194">
    <property type="entry name" value="Ribosome recycling factor, RRF"/>
    <property type="match status" value="1"/>
</dbReference>
<dbReference type="CDD" id="cd00520">
    <property type="entry name" value="RRF"/>
    <property type="match status" value="1"/>
</dbReference>
<comment type="subcellular location">
    <subcellularLocation>
        <location evidence="1 5">Cytoplasm</location>
    </subcellularLocation>
</comment>
<evidence type="ECO:0000256" key="4">
    <source>
        <dbReference type="ARBA" id="ARBA00022917"/>
    </source>
</evidence>
<dbReference type="GO" id="GO:0006415">
    <property type="term" value="P:translational termination"/>
    <property type="evidence" value="ECO:0007669"/>
    <property type="project" value="UniProtKB-UniRule"/>
</dbReference>
<feature type="compositionally biased region" description="Basic and acidic residues" evidence="6">
    <location>
        <begin position="168"/>
        <end position="186"/>
    </location>
</feature>
<dbReference type="InterPro" id="IPR036191">
    <property type="entry name" value="RRF_sf"/>
</dbReference>
<gene>
    <name evidence="5" type="primary">frr</name>
    <name evidence="8" type="ORF">IV38_GL000499</name>
    <name evidence="9" type="ORF">IV40_GL000169</name>
</gene>
<dbReference type="NCBIfam" id="TIGR00496">
    <property type="entry name" value="frr"/>
    <property type="match status" value="1"/>
</dbReference>
<comment type="caution">
    <text evidence="8">The sequence shown here is derived from an EMBL/GenBank/DDBJ whole genome shotgun (WGS) entry which is preliminary data.</text>
</comment>
<dbReference type="FunFam" id="3.30.1360.40:FF:000001">
    <property type="entry name" value="Ribosome-recycling factor"/>
    <property type="match status" value="1"/>
</dbReference>
<dbReference type="STRING" id="81857.IV38_GL000499"/>
<evidence type="ECO:0000256" key="2">
    <source>
        <dbReference type="ARBA" id="ARBA00005912"/>
    </source>
</evidence>
<dbReference type="EMBL" id="JQAZ01000001">
    <property type="protein sequence ID" value="KRN33858.1"/>
    <property type="molecule type" value="Genomic_DNA"/>
</dbReference>
<dbReference type="FunFam" id="1.10.132.20:FF:000001">
    <property type="entry name" value="Ribosome-recycling factor"/>
    <property type="match status" value="1"/>
</dbReference>